<keyword evidence="5" id="KW-0443">Lipid metabolism</keyword>
<dbReference type="PANTHER" id="PTHR43667">
    <property type="entry name" value="CYCLOPROPANE-FATTY-ACYL-PHOSPHOLIPID SYNTHASE"/>
    <property type="match status" value="1"/>
</dbReference>
<reference evidence="7 8" key="1">
    <citation type="submission" date="2014-01" db="EMBL/GenBank/DDBJ databases">
        <title>Actinotalea ferrariae CF5-4.</title>
        <authorList>
            <person name="Chen F."/>
            <person name="Li Y."/>
            <person name="Wang G."/>
        </authorList>
    </citation>
    <scope>NUCLEOTIDE SEQUENCE [LARGE SCALE GENOMIC DNA]</scope>
    <source>
        <strain evidence="7 8">CF5-4</strain>
    </source>
</reference>
<sequence length="615" mass="66763">MLSATPLRALGERGDDGLTVLSDPGLQYADGAEDTLARIVGGAQDRSSTSDELAAAATDWATTYSLTPVRANLLRGVDLRPGMKVLEIGGGCGPITRYLGETCGTVDSVEPMRARARVAALRTADLDDVRVHVGTLEDVPREPVYDVVVVVGVLEYVGQGTLDPAPYLDFLQRCHDVLVEGGTLVVAIENALGVKYLAGAGEDHTNRPFDSLEGYLLGSPARTFSRDVLTRLLHSAGFAASVLGAFPDYKMPRVLMSDALFATSPALAERLPRFPSPDWVVPRLQLADERMLWRTLVQAKVGQDFSNSLVVIATKGEGGAPLWPQHRLAVMFSTDRQQVYCTRTEVVEAAGAVELHRSAVHPGAEGTGAAHVRQCAPPVEAERHGAEMVQVLVDEPVRTPGLLRAWAALVPDVPWAPVDLVPHNILVEQDGGLAVIDQEWEVEGYDRDCLLVRGLLWTAVGMAAASRREVHDPPRTIGQHMEELAAHLDLELTEDLLERFAAHEARFQSEVSATATRSGDRRVDAAEDVRTIMAQDVTAVRGGARFDVQWQRARDDLRHAGDVLAEKDERIGALSAEVAAVRSRLDRSIDERVRRRLGPVLRRLRRAGRGSGGRA</sequence>
<keyword evidence="8" id="KW-1185">Reference proteome</keyword>
<dbReference type="GO" id="GO:0008168">
    <property type="term" value="F:methyltransferase activity"/>
    <property type="evidence" value="ECO:0007669"/>
    <property type="project" value="UniProtKB-KW"/>
</dbReference>
<dbReference type="SUPFAM" id="SSF53335">
    <property type="entry name" value="S-adenosyl-L-methionine-dependent methyltransferases"/>
    <property type="match status" value="1"/>
</dbReference>
<protein>
    <recommendedName>
        <fullName evidence="6">Methyltransferase type 12 domain-containing protein</fullName>
    </recommendedName>
</protein>
<dbReference type="RefSeq" id="WP_034222396.1">
    <property type="nucleotide sequence ID" value="NZ_AXCW01000018.1"/>
</dbReference>
<comment type="similarity">
    <text evidence="1">Belongs to the CFA/CMAS family.</text>
</comment>
<dbReference type="EMBL" id="AXCW01000018">
    <property type="protein sequence ID" value="EYR64790.1"/>
    <property type="molecule type" value="Genomic_DNA"/>
</dbReference>
<gene>
    <name evidence="7" type="ORF">N866_05240</name>
</gene>
<evidence type="ECO:0000256" key="5">
    <source>
        <dbReference type="ARBA" id="ARBA00023098"/>
    </source>
</evidence>
<keyword evidence="3" id="KW-0808">Transferase</keyword>
<evidence type="ECO:0000256" key="3">
    <source>
        <dbReference type="ARBA" id="ARBA00022679"/>
    </source>
</evidence>
<evidence type="ECO:0000313" key="8">
    <source>
        <dbReference type="Proteomes" id="UP000019753"/>
    </source>
</evidence>
<feature type="domain" description="Methyltransferase type 12" evidence="6">
    <location>
        <begin position="86"/>
        <end position="184"/>
    </location>
</feature>
<evidence type="ECO:0000256" key="1">
    <source>
        <dbReference type="ARBA" id="ARBA00010815"/>
    </source>
</evidence>
<dbReference type="GO" id="GO:0032259">
    <property type="term" value="P:methylation"/>
    <property type="evidence" value="ECO:0007669"/>
    <property type="project" value="UniProtKB-KW"/>
</dbReference>
<dbReference type="InterPro" id="IPR013217">
    <property type="entry name" value="Methyltransf_12"/>
</dbReference>
<evidence type="ECO:0000256" key="4">
    <source>
        <dbReference type="ARBA" id="ARBA00022691"/>
    </source>
</evidence>
<dbReference type="GO" id="GO:0006629">
    <property type="term" value="P:lipid metabolic process"/>
    <property type="evidence" value="ECO:0007669"/>
    <property type="project" value="UniProtKB-KW"/>
</dbReference>
<accession>A0A021VXN5</accession>
<keyword evidence="4" id="KW-0949">S-adenosyl-L-methionine</keyword>
<comment type="caution">
    <text evidence="7">The sequence shown here is derived from an EMBL/GenBank/DDBJ whole genome shotgun (WGS) entry which is preliminary data.</text>
</comment>
<dbReference type="AlphaFoldDB" id="A0A021VXN5"/>
<evidence type="ECO:0000313" key="7">
    <source>
        <dbReference type="EMBL" id="EYR64790.1"/>
    </source>
</evidence>
<keyword evidence="2" id="KW-0489">Methyltransferase</keyword>
<organism evidence="7 8">
    <name type="scientific">Actinotalea ferrariae CF5-4</name>
    <dbReference type="NCBI Taxonomy" id="948458"/>
    <lineage>
        <taxon>Bacteria</taxon>
        <taxon>Bacillati</taxon>
        <taxon>Actinomycetota</taxon>
        <taxon>Actinomycetes</taxon>
        <taxon>Micrococcales</taxon>
        <taxon>Cellulomonadaceae</taxon>
        <taxon>Actinotalea</taxon>
    </lineage>
</organism>
<dbReference type="PANTHER" id="PTHR43667:SF1">
    <property type="entry name" value="CYCLOPROPANE-FATTY-ACYL-PHOSPHOLIPID SYNTHASE"/>
    <property type="match status" value="1"/>
</dbReference>
<name>A0A021VXN5_9CELL</name>
<dbReference type="InterPro" id="IPR050723">
    <property type="entry name" value="CFA/CMAS"/>
</dbReference>
<dbReference type="OrthoDB" id="9815339at2"/>
<dbReference type="Pfam" id="PF08242">
    <property type="entry name" value="Methyltransf_12"/>
    <property type="match status" value="1"/>
</dbReference>
<evidence type="ECO:0000259" key="6">
    <source>
        <dbReference type="Pfam" id="PF08242"/>
    </source>
</evidence>
<evidence type="ECO:0000256" key="2">
    <source>
        <dbReference type="ARBA" id="ARBA00022603"/>
    </source>
</evidence>
<dbReference type="Proteomes" id="UP000019753">
    <property type="component" value="Unassembled WGS sequence"/>
</dbReference>
<dbReference type="Gene3D" id="3.40.50.150">
    <property type="entry name" value="Vaccinia Virus protein VP39"/>
    <property type="match status" value="1"/>
</dbReference>
<dbReference type="InterPro" id="IPR029063">
    <property type="entry name" value="SAM-dependent_MTases_sf"/>
</dbReference>
<proteinExistence type="inferred from homology"/>